<dbReference type="AlphaFoldDB" id="A0A140L1K8"/>
<name>A0A140L1K8_9FIRM</name>
<gene>
    <name evidence="1" type="ORF">AN619_23310</name>
</gene>
<sequence>MHTIVSVKFTKKRNQGTKAIEYGHKALEIREKIGSRLLASTLLILGQLYQSIGNYIQSKKYLLESLVAAQKRFDQRIQAEAYKLLFKNYIDTQNYKAMDNLMTELYENIEIGVSAEILGIYMEVSRYYLSNDIEKAEKILERGLEKLNTSY</sequence>
<reference evidence="1 2" key="1">
    <citation type="submission" date="2015-12" db="EMBL/GenBank/DDBJ databases">
        <title>Draft genome sequence of the thermoanaerobe Thermotalea metallivorans, an isolate from the runoff channel of the Great Artesian Basin, Australia.</title>
        <authorList>
            <person name="Patel B.K."/>
        </authorList>
    </citation>
    <scope>NUCLEOTIDE SEQUENCE [LARGE SCALE GENOMIC DNA]</scope>
    <source>
        <strain evidence="1 2">B2-1</strain>
    </source>
</reference>
<dbReference type="RefSeq" id="WP_068557120.1">
    <property type="nucleotide sequence ID" value="NZ_LOEE01000054.1"/>
</dbReference>
<protein>
    <recommendedName>
        <fullName evidence="3">MalT-like TPR region domain-containing protein</fullName>
    </recommendedName>
</protein>
<dbReference type="OrthoDB" id="1706248at2"/>
<comment type="caution">
    <text evidence="1">The sequence shown here is derived from an EMBL/GenBank/DDBJ whole genome shotgun (WGS) entry which is preliminary data.</text>
</comment>
<evidence type="ECO:0000313" key="2">
    <source>
        <dbReference type="Proteomes" id="UP000070456"/>
    </source>
</evidence>
<dbReference type="EMBL" id="LOEE01000054">
    <property type="protein sequence ID" value="KXG74433.1"/>
    <property type="molecule type" value="Genomic_DNA"/>
</dbReference>
<dbReference type="STRING" id="520762.AN619_23310"/>
<evidence type="ECO:0000313" key="1">
    <source>
        <dbReference type="EMBL" id="KXG74433.1"/>
    </source>
</evidence>
<evidence type="ECO:0008006" key="3">
    <source>
        <dbReference type="Google" id="ProtNLM"/>
    </source>
</evidence>
<dbReference type="Gene3D" id="1.25.40.10">
    <property type="entry name" value="Tetratricopeptide repeat domain"/>
    <property type="match status" value="1"/>
</dbReference>
<keyword evidence="2" id="KW-1185">Reference proteome</keyword>
<dbReference type="InterPro" id="IPR011990">
    <property type="entry name" value="TPR-like_helical_dom_sf"/>
</dbReference>
<organism evidence="1 2">
    <name type="scientific">Thermotalea metallivorans</name>
    <dbReference type="NCBI Taxonomy" id="520762"/>
    <lineage>
        <taxon>Bacteria</taxon>
        <taxon>Bacillati</taxon>
        <taxon>Bacillota</taxon>
        <taxon>Clostridia</taxon>
        <taxon>Peptostreptococcales</taxon>
        <taxon>Thermotaleaceae</taxon>
        <taxon>Thermotalea</taxon>
    </lineage>
</organism>
<accession>A0A140L1K8</accession>
<dbReference type="Proteomes" id="UP000070456">
    <property type="component" value="Unassembled WGS sequence"/>
</dbReference>
<proteinExistence type="predicted"/>
<dbReference type="SUPFAM" id="SSF48452">
    <property type="entry name" value="TPR-like"/>
    <property type="match status" value="1"/>
</dbReference>